<dbReference type="AlphaFoldDB" id="A0A8H5K0Z9"/>
<name>A0A8H5K0Z9_9HYPO</name>
<dbReference type="SUPFAM" id="SSF51695">
    <property type="entry name" value="PLC-like phosphodiesterases"/>
    <property type="match status" value="1"/>
</dbReference>
<dbReference type="GO" id="GO:0008081">
    <property type="term" value="F:phosphoric diester hydrolase activity"/>
    <property type="evidence" value="ECO:0007669"/>
    <property type="project" value="InterPro"/>
</dbReference>
<dbReference type="GO" id="GO:0006629">
    <property type="term" value="P:lipid metabolic process"/>
    <property type="evidence" value="ECO:0007669"/>
    <property type="project" value="InterPro"/>
</dbReference>
<dbReference type="OrthoDB" id="1046782at2759"/>
<accession>A0A8H5K0Z9</accession>
<dbReference type="InterPro" id="IPR017946">
    <property type="entry name" value="PLC-like_Pdiesterase_TIM-brl"/>
</dbReference>
<reference evidence="1 2" key="1">
    <citation type="submission" date="2020-05" db="EMBL/GenBank/DDBJ databases">
        <title>Identification and distribution of gene clusters putatively required for synthesis of sphingolipid metabolism inhibitors in phylogenetically diverse species of the filamentous fungus Fusarium.</title>
        <authorList>
            <person name="Kim H.-S."/>
            <person name="Busman M."/>
            <person name="Brown D.W."/>
            <person name="Divon H."/>
            <person name="Uhlig S."/>
            <person name="Proctor R.H."/>
        </authorList>
    </citation>
    <scope>NUCLEOTIDE SEQUENCE [LARGE SCALE GENOMIC DNA]</scope>
    <source>
        <strain evidence="1 2">NRRL 13617</strain>
    </source>
</reference>
<dbReference type="PANTHER" id="PTHR13593:SF113">
    <property type="entry name" value="SI:DKEY-266F7.9"/>
    <property type="match status" value="1"/>
</dbReference>
<dbReference type="EMBL" id="JAAOAQ010000126">
    <property type="protein sequence ID" value="KAF5565709.1"/>
    <property type="molecule type" value="Genomic_DNA"/>
</dbReference>
<keyword evidence="2" id="KW-1185">Reference proteome</keyword>
<sequence>MNLNLQDPREWMKNLPGDLSVTQISIPGTHNSHAIKSNVVVASNGNVNFAAHALYNAEIVSMYAEVYTAIATCQRFSMWDQLHFGVRYFDLRMRSWEKFENEGGRWAFGLCHGSAKLKESLTQVLDGMADFLKKYPSETLLISIKWDEEKLDGSKAIPVTPDRNLRFGVSEIWDKHNWFKGAYWPKLHEVRGRAILLRRFWNPDNESLGINFDNPSFYDNARSNGPEGKWKQMTDPTRGSMTIEVRWKCARDMLIEAKEADYNDNVMYFASTCDVWLDMSAEKPRFWDPLYYEDQLYQPLLSFMTGEYRSQKKGRYGVVVTDFCNQIIPPLIYEQNFSR</sequence>
<evidence type="ECO:0000313" key="2">
    <source>
        <dbReference type="Proteomes" id="UP000582016"/>
    </source>
</evidence>
<evidence type="ECO:0000313" key="1">
    <source>
        <dbReference type="EMBL" id="KAF5565709.1"/>
    </source>
</evidence>
<dbReference type="Gene3D" id="3.20.20.190">
    <property type="entry name" value="Phosphatidylinositol (PI) phosphodiesterase"/>
    <property type="match status" value="1"/>
</dbReference>
<dbReference type="PANTHER" id="PTHR13593">
    <property type="match status" value="1"/>
</dbReference>
<proteinExistence type="predicted"/>
<comment type="caution">
    <text evidence="1">The sequence shown here is derived from an EMBL/GenBank/DDBJ whole genome shotgun (WGS) entry which is preliminary data.</text>
</comment>
<dbReference type="InterPro" id="IPR051057">
    <property type="entry name" value="PI-PLC_domain"/>
</dbReference>
<dbReference type="PROSITE" id="PS50007">
    <property type="entry name" value="PIPLC_X_DOMAIN"/>
    <property type="match status" value="1"/>
</dbReference>
<organism evidence="1 2">
    <name type="scientific">Fusarium phyllophilum</name>
    <dbReference type="NCBI Taxonomy" id="47803"/>
    <lineage>
        <taxon>Eukaryota</taxon>
        <taxon>Fungi</taxon>
        <taxon>Dikarya</taxon>
        <taxon>Ascomycota</taxon>
        <taxon>Pezizomycotina</taxon>
        <taxon>Sordariomycetes</taxon>
        <taxon>Hypocreomycetidae</taxon>
        <taxon>Hypocreales</taxon>
        <taxon>Nectriaceae</taxon>
        <taxon>Fusarium</taxon>
        <taxon>Fusarium fujikuroi species complex</taxon>
    </lineage>
</organism>
<dbReference type="Proteomes" id="UP000582016">
    <property type="component" value="Unassembled WGS sequence"/>
</dbReference>
<gene>
    <name evidence="1" type="ORF">FPHYL_4110</name>
</gene>
<protein>
    <submittedName>
        <fullName evidence="1">1-phosphatidylinositol phosphodiesterase</fullName>
    </submittedName>
</protein>